<dbReference type="EMBL" id="KI693462">
    <property type="protein sequence ID" value="ETM44182.1"/>
    <property type="molecule type" value="Genomic_DNA"/>
</dbReference>
<accession>W2N674</accession>
<sequence>MDESKGLQTNWHGVHYWSCVSPSQEGKNASLFQIRWLDSQFQSAVEHISVGMVQVGIKNYIMPTRVKNPDWRILLRPDPTDEIDSEENDSDCEDEEVLEAFDPTELLPTSLAEVEAIRSMRLVPSGEIQMPSYLYRH</sequence>
<dbReference type="Proteomes" id="UP000054532">
    <property type="component" value="Unassembled WGS sequence"/>
</dbReference>
<feature type="non-terminal residue" evidence="1">
    <location>
        <position position="137"/>
    </location>
</feature>
<protein>
    <submittedName>
        <fullName evidence="1">Uncharacterized protein</fullName>
    </submittedName>
</protein>
<evidence type="ECO:0000313" key="1">
    <source>
        <dbReference type="EMBL" id="ETM44182.1"/>
    </source>
</evidence>
<reference evidence="1" key="1">
    <citation type="submission" date="2013-11" db="EMBL/GenBank/DDBJ databases">
        <title>The Genome Sequence of Phytophthora parasitica IAC_01/95.</title>
        <authorList>
            <consortium name="The Broad Institute Genomics Platform"/>
            <person name="Russ C."/>
            <person name="Tyler B."/>
            <person name="Panabieres F."/>
            <person name="Shan W."/>
            <person name="Tripathy S."/>
            <person name="Grunwald N."/>
            <person name="Machado M."/>
            <person name="Johnson C.S."/>
            <person name="Arredondo F."/>
            <person name="Hong C."/>
            <person name="Coffey M."/>
            <person name="Young S.K."/>
            <person name="Zeng Q."/>
            <person name="Gargeya S."/>
            <person name="Fitzgerald M."/>
            <person name="Abouelleil A."/>
            <person name="Alvarado L."/>
            <person name="Chapman S.B."/>
            <person name="Gainer-Dewar J."/>
            <person name="Goldberg J."/>
            <person name="Griggs A."/>
            <person name="Gujja S."/>
            <person name="Hansen M."/>
            <person name="Howarth C."/>
            <person name="Imamovic A."/>
            <person name="Ireland A."/>
            <person name="Larimer J."/>
            <person name="McCowan C."/>
            <person name="Murphy C."/>
            <person name="Pearson M."/>
            <person name="Poon T.W."/>
            <person name="Priest M."/>
            <person name="Roberts A."/>
            <person name="Saif S."/>
            <person name="Shea T."/>
            <person name="Sykes S."/>
            <person name="Wortman J."/>
            <person name="Nusbaum C."/>
            <person name="Birren B."/>
        </authorList>
    </citation>
    <scope>NUCLEOTIDE SEQUENCE [LARGE SCALE GENOMIC DNA]</scope>
    <source>
        <strain evidence="1">IAC_01/95</strain>
    </source>
</reference>
<dbReference type="VEuPathDB" id="FungiDB:PPTG_03743"/>
<organism evidence="1">
    <name type="scientific">Phytophthora nicotianae</name>
    <name type="common">Potato buckeye rot agent</name>
    <name type="synonym">Phytophthora parasitica</name>
    <dbReference type="NCBI Taxonomy" id="4792"/>
    <lineage>
        <taxon>Eukaryota</taxon>
        <taxon>Sar</taxon>
        <taxon>Stramenopiles</taxon>
        <taxon>Oomycota</taxon>
        <taxon>Peronosporomycetes</taxon>
        <taxon>Peronosporales</taxon>
        <taxon>Peronosporaceae</taxon>
        <taxon>Phytophthora</taxon>
    </lineage>
</organism>
<gene>
    <name evidence="1" type="ORF">L914_10562</name>
</gene>
<name>W2N674_PHYNI</name>
<dbReference type="AlphaFoldDB" id="W2N674"/>
<proteinExistence type="predicted"/>